<dbReference type="CDD" id="cd18791">
    <property type="entry name" value="SF2_C_RHA"/>
    <property type="match status" value="1"/>
</dbReference>
<evidence type="ECO:0000256" key="2">
    <source>
        <dbReference type="ARBA" id="ARBA00022664"/>
    </source>
</evidence>
<dbReference type="InterPro" id="IPR002464">
    <property type="entry name" value="DNA/RNA_helicase_DEAH_CS"/>
</dbReference>
<dbReference type="CDD" id="cd17973">
    <property type="entry name" value="DEXHc_DHX15"/>
    <property type="match status" value="1"/>
</dbReference>
<evidence type="ECO:0000256" key="10">
    <source>
        <dbReference type="SAM" id="MobiDB-lite"/>
    </source>
</evidence>
<dbReference type="InterPro" id="IPR044756">
    <property type="entry name" value="DHX15_DEXHc"/>
</dbReference>
<dbReference type="EMBL" id="CAJNOC010004569">
    <property type="protein sequence ID" value="CAF1026357.1"/>
    <property type="molecule type" value="Genomic_DNA"/>
</dbReference>
<dbReference type="Gene3D" id="3.40.50.300">
    <property type="entry name" value="P-loop containing nucleotide triphosphate hydrolases"/>
    <property type="match status" value="2"/>
</dbReference>
<protein>
    <recommendedName>
        <fullName evidence="1">RNA helicase</fullName>
        <ecNumber evidence="1">3.6.4.13</ecNumber>
    </recommendedName>
</protein>
<keyword evidence="2" id="KW-0507">mRNA processing</keyword>
<keyword evidence="14" id="KW-1185">Reference proteome</keyword>
<accession>A0A814IRW6</accession>
<dbReference type="InterPro" id="IPR014001">
    <property type="entry name" value="Helicase_ATP-bd"/>
</dbReference>
<keyword evidence="6" id="KW-0067">ATP-binding</keyword>
<evidence type="ECO:0000313" key="13">
    <source>
        <dbReference type="EMBL" id="CAF1026357.1"/>
    </source>
</evidence>
<dbReference type="GO" id="GO:0005524">
    <property type="term" value="F:ATP binding"/>
    <property type="evidence" value="ECO:0007669"/>
    <property type="project" value="UniProtKB-KW"/>
</dbReference>
<dbReference type="Gene3D" id="1.20.120.1080">
    <property type="match status" value="1"/>
</dbReference>
<keyword evidence="5" id="KW-0347">Helicase</keyword>
<dbReference type="PROSITE" id="PS51192">
    <property type="entry name" value="HELICASE_ATP_BIND_1"/>
    <property type="match status" value="1"/>
</dbReference>
<dbReference type="FunFam" id="1.20.120.1080:FF:000003">
    <property type="entry name" value="Pre-mRNA-splicing factor ATP-dependent RNA helicase PRP43"/>
    <property type="match status" value="1"/>
</dbReference>
<dbReference type="SMART" id="SM00847">
    <property type="entry name" value="HA2"/>
    <property type="match status" value="1"/>
</dbReference>
<proteinExistence type="inferred from homology"/>
<name>A0A814IRW6_9BILA</name>
<dbReference type="PROSITE" id="PS00690">
    <property type="entry name" value="DEAH_ATP_HELICASE"/>
    <property type="match status" value="1"/>
</dbReference>
<gene>
    <name evidence="13" type="ORF">OXX778_LOCUS17638</name>
</gene>
<keyword evidence="3" id="KW-0547">Nucleotide-binding</keyword>
<dbReference type="PANTHER" id="PTHR18934:SF109">
    <property type="entry name" value="ATP-DEPENDENT RNA HELICASE DHX15 HOMOLOG"/>
    <property type="match status" value="1"/>
</dbReference>
<dbReference type="InterPro" id="IPR048333">
    <property type="entry name" value="HA2_WH"/>
</dbReference>
<dbReference type="SMART" id="SM00490">
    <property type="entry name" value="HELICc"/>
    <property type="match status" value="1"/>
</dbReference>
<dbReference type="InterPro" id="IPR027417">
    <property type="entry name" value="P-loop_NTPase"/>
</dbReference>
<dbReference type="GO" id="GO:0003724">
    <property type="term" value="F:RNA helicase activity"/>
    <property type="evidence" value="ECO:0007669"/>
    <property type="project" value="UniProtKB-EC"/>
</dbReference>
<dbReference type="InterPro" id="IPR007502">
    <property type="entry name" value="Helicase-assoc_dom"/>
</dbReference>
<dbReference type="Pfam" id="PF00270">
    <property type="entry name" value="DEAD"/>
    <property type="match status" value="1"/>
</dbReference>
<sequence>MSSRKQKIDLGEETRSKKSRFDVVEPNGTKSTLPAEILAKLPQKPQQSINPYNNQPYSIKYYDILKKRMQLPVWEYKQAFMTTISKNQVTVLVGETGSGKTTQIPQCCVEWVREYSANKKGVACTQPRRVAAMSVAARVADEMDVVLGQEVGYSIRFEDCSSAKTILKYLTDGMLLREAMSDPLLENYSCLVLDEAHERTLATDILMGLLKEIAKQRQDLKIIVMSATLDAGKFQDYFDKAPLLSIPGRTFPVEIFYTPEPEKDYLEAAIRTVVQIHMCEETEGDILLFLTGQEEIDEACKKIQREIDNLGQEVGEIKCIPLYSTLPPNLQQKIFDPAPPKRPNGAIGRKVVVSTNIAETSLTIDGVVFVIDPGFSKQKVYNPRIRVESLLVTAISKASSQQRAGRAGRTKPGKCFRLYTEKAFQTEMQENTYPEILRSNLGSVVLQLKKLGIDDLVHFDFMDPPAPETLMRALELLNYLAALDDEGELTDLGGMMAEFPLDPQLAKMVIASCDFNCSNEILSITSMLSVPQIFVRPPEAKKAADEAKMSFAHIDGDHLTMLNVYHAFKQNHEDPTWCYDNFINYRSLKSADNVRTQLARIMERFNLKRTSTDFTSRDYYLNIRKALVTGFFMQVAHLERTGHYLTVKDNQVVQLHPSTCLDHKPEWVIYNEFVLTTKNYIRTITDIKPEWLLKIAPQYYDLSNFPACEARRQLERLQARLEQMKKSDE</sequence>
<feature type="compositionally biased region" description="Basic and acidic residues" evidence="10">
    <location>
        <begin position="1"/>
        <end position="23"/>
    </location>
</feature>
<feature type="region of interest" description="Disordered" evidence="10">
    <location>
        <begin position="1"/>
        <end position="28"/>
    </location>
</feature>
<evidence type="ECO:0000256" key="8">
    <source>
        <dbReference type="ARBA" id="ARBA00024333"/>
    </source>
</evidence>
<organism evidence="13 14">
    <name type="scientific">Brachionus calyciflorus</name>
    <dbReference type="NCBI Taxonomy" id="104777"/>
    <lineage>
        <taxon>Eukaryota</taxon>
        <taxon>Metazoa</taxon>
        <taxon>Spiralia</taxon>
        <taxon>Gnathifera</taxon>
        <taxon>Rotifera</taxon>
        <taxon>Eurotatoria</taxon>
        <taxon>Monogononta</taxon>
        <taxon>Pseudotrocha</taxon>
        <taxon>Ploima</taxon>
        <taxon>Brachionidae</taxon>
        <taxon>Brachionus</taxon>
    </lineage>
</organism>
<dbReference type="PANTHER" id="PTHR18934">
    <property type="entry name" value="ATP-DEPENDENT RNA HELICASE"/>
    <property type="match status" value="1"/>
</dbReference>
<dbReference type="OrthoDB" id="10253254at2759"/>
<evidence type="ECO:0000313" key="14">
    <source>
        <dbReference type="Proteomes" id="UP000663879"/>
    </source>
</evidence>
<evidence type="ECO:0000256" key="6">
    <source>
        <dbReference type="ARBA" id="ARBA00022840"/>
    </source>
</evidence>
<dbReference type="GO" id="GO:0005681">
    <property type="term" value="C:spliceosomal complex"/>
    <property type="evidence" value="ECO:0007669"/>
    <property type="project" value="TreeGrafter"/>
</dbReference>
<evidence type="ECO:0000256" key="4">
    <source>
        <dbReference type="ARBA" id="ARBA00022801"/>
    </source>
</evidence>
<dbReference type="FunFam" id="3.40.50.300:FF:000324">
    <property type="entry name" value="pre-mRNA-splicing factor ATP-dependent RNA helicase DHX15"/>
    <property type="match status" value="1"/>
</dbReference>
<dbReference type="GO" id="GO:0006397">
    <property type="term" value="P:mRNA processing"/>
    <property type="evidence" value="ECO:0007669"/>
    <property type="project" value="UniProtKB-KW"/>
</dbReference>
<dbReference type="Pfam" id="PF00271">
    <property type="entry name" value="Helicase_C"/>
    <property type="match status" value="1"/>
</dbReference>
<feature type="domain" description="Helicase ATP-binding" evidence="11">
    <location>
        <begin position="81"/>
        <end position="247"/>
    </location>
</feature>
<dbReference type="FunFam" id="3.40.50.300:FF:006066">
    <property type="entry name" value="Predicted protein"/>
    <property type="match status" value="1"/>
</dbReference>
<reference evidence="13" key="1">
    <citation type="submission" date="2021-02" db="EMBL/GenBank/DDBJ databases">
        <authorList>
            <person name="Nowell W R."/>
        </authorList>
    </citation>
    <scope>NUCLEOTIDE SEQUENCE</scope>
    <source>
        <strain evidence="13">Ploen Becks lab</strain>
    </source>
</reference>
<dbReference type="GO" id="GO:0003723">
    <property type="term" value="F:RNA binding"/>
    <property type="evidence" value="ECO:0007669"/>
    <property type="project" value="TreeGrafter"/>
</dbReference>
<dbReference type="InterPro" id="IPR001650">
    <property type="entry name" value="Helicase_C-like"/>
</dbReference>
<comment type="catalytic activity">
    <reaction evidence="9">
        <text>ATP + H2O = ADP + phosphate + H(+)</text>
        <dbReference type="Rhea" id="RHEA:13065"/>
        <dbReference type="ChEBI" id="CHEBI:15377"/>
        <dbReference type="ChEBI" id="CHEBI:15378"/>
        <dbReference type="ChEBI" id="CHEBI:30616"/>
        <dbReference type="ChEBI" id="CHEBI:43474"/>
        <dbReference type="ChEBI" id="CHEBI:456216"/>
        <dbReference type="EC" id="3.6.4.13"/>
    </reaction>
</comment>
<feature type="domain" description="Helicase C-terminal" evidence="12">
    <location>
        <begin position="272"/>
        <end position="452"/>
    </location>
</feature>
<dbReference type="Pfam" id="PF21010">
    <property type="entry name" value="HA2_C"/>
    <property type="match status" value="1"/>
</dbReference>
<dbReference type="Proteomes" id="UP000663879">
    <property type="component" value="Unassembled WGS sequence"/>
</dbReference>
<evidence type="ECO:0000259" key="12">
    <source>
        <dbReference type="PROSITE" id="PS51194"/>
    </source>
</evidence>
<dbReference type="EC" id="3.6.4.13" evidence="1"/>
<comment type="caution">
    <text evidence="13">The sequence shown here is derived from an EMBL/GenBank/DDBJ whole genome shotgun (WGS) entry which is preliminary data.</text>
</comment>
<dbReference type="Pfam" id="PF07717">
    <property type="entry name" value="OB_NTP_bind"/>
    <property type="match status" value="1"/>
</dbReference>
<evidence type="ECO:0000256" key="9">
    <source>
        <dbReference type="ARBA" id="ARBA00047984"/>
    </source>
</evidence>
<evidence type="ECO:0000256" key="3">
    <source>
        <dbReference type="ARBA" id="ARBA00022741"/>
    </source>
</evidence>
<dbReference type="Pfam" id="PF04408">
    <property type="entry name" value="WHD_HA2"/>
    <property type="match status" value="1"/>
</dbReference>
<comment type="similarity">
    <text evidence="8">Belongs to the DEAD box helicase family. DEAH subfamily. DDX15/PRP43 sub-subfamily.</text>
</comment>
<dbReference type="AlphaFoldDB" id="A0A814IRW6"/>
<dbReference type="GO" id="GO:0008380">
    <property type="term" value="P:RNA splicing"/>
    <property type="evidence" value="ECO:0007669"/>
    <property type="project" value="UniProtKB-KW"/>
</dbReference>
<dbReference type="SMART" id="SM00487">
    <property type="entry name" value="DEXDc"/>
    <property type="match status" value="1"/>
</dbReference>
<dbReference type="PROSITE" id="PS51194">
    <property type="entry name" value="HELICASE_CTER"/>
    <property type="match status" value="1"/>
</dbReference>
<dbReference type="InterPro" id="IPR011545">
    <property type="entry name" value="DEAD/DEAH_box_helicase_dom"/>
</dbReference>
<dbReference type="InterPro" id="IPR011709">
    <property type="entry name" value="DEAD-box_helicase_OB_fold"/>
</dbReference>
<evidence type="ECO:0000256" key="5">
    <source>
        <dbReference type="ARBA" id="ARBA00022806"/>
    </source>
</evidence>
<evidence type="ECO:0000256" key="1">
    <source>
        <dbReference type="ARBA" id="ARBA00012552"/>
    </source>
</evidence>
<evidence type="ECO:0000256" key="7">
    <source>
        <dbReference type="ARBA" id="ARBA00023187"/>
    </source>
</evidence>
<dbReference type="SUPFAM" id="SSF52540">
    <property type="entry name" value="P-loop containing nucleoside triphosphate hydrolases"/>
    <property type="match status" value="1"/>
</dbReference>
<dbReference type="GO" id="GO:0016787">
    <property type="term" value="F:hydrolase activity"/>
    <property type="evidence" value="ECO:0007669"/>
    <property type="project" value="UniProtKB-KW"/>
</dbReference>
<keyword evidence="4" id="KW-0378">Hydrolase</keyword>
<keyword evidence="7" id="KW-0508">mRNA splicing</keyword>
<evidence type="ECO:0000259" key="11">
    <source>
        <dbReference type="PROSITE" id="PS51192"/>
    </source>
</evidence>